<dbReference type="RefSeq" id="WP_002685902.1">
    <property type="nucleotide sequence ID" value="NZ_CM001795.1"/>
</dbReference>
<keyword evidence="3" id="KW-0732">Signal</keyword>
<dbReference type="HOGENOM" id="CLU_036176_6_0_12"/>
<keyword evidence="4" id="KW-0175">Coiled coil</keyword>
<protein>
    <recommendedName>
        <fullName evidence="6">DctP family TRAP transporter solute receptor</fullName>
    </recommendedName>
</protein>
<dbReference type="InterPro" id="IPR018389">
    <property type="entry name" value="DctP_fam"/>
</dbReference>
<dbReference type="Proteomes" id="UP000011705">
    <property type="component" value="Chromosome"/>
</dbReference>
<dbReference type="PANTHER" id="PTHR33376">
    <property type="match status" value="1"/>
</dbReference>
<dbReference type="AlphaFoldDB" id="A0A0E2E1X9"/>
<comment type="similarity">
    <text evidence="1">Belongs to the bacterial solute-binding protein 7 family.</text>
</comment>
<dbReference type="PANTHER" id="PTHR33376:SF7">
    <property type="entry name" value="C4-DICARBOXYLATE-BINDING PROTEIN DCTB"/>
    <property type="match status" value="1"/>
</dbReference>
<dbReference type="Gene3D" id="3.40.190.170">
    <property type="entry name" value="Bacterial extracellular solute-binding protein, family 7"/>
    <property type="match status" value="1"/>
</dbReference>
<comment type="caution">
    <text evidence="5">The sequence shown here is derived from an EMBL/GenBank/DDBJ whole genome shotgun (WGS) entry which is preliminary data.</text>
</comment>
<evidence type="ECO:0000256" key="2">
    <source>
        <dbReference type="ARBA" id="ARBA00022448"/>
    </source>
</evidence>
<dbReference type="PATRIC" id="fig|999432.5.peg.2483"/>
<accession>A0A0E2E1X9</accession>
<evidence type="ECO:0008006" key="6">
    <source>
        <dbReference type="Google" id="ProtNLM"/>
    </source>
</evidence>
<feature type="coiled-coil region" evidence="4">
    <location>
        <begin position="263"/>
        <end position="290"/>
    </location>
</feature>
<reference evidence="5" key="1">
    <citation type="submission" date="2012-01" db="EMBL/GenBank/DDBJ databases">
        <title>The Genome Sequence of Treponema denticola H-22.</title>
        <authorList>
            <consortium name="The Broad Institute Genome Sequencing Platform"/>
            <person name="Earl A."/>
            <person name="Ward D."/>
            <person name="Feldgarden M."/>
            <person name="Gevers D."/>
            <person name="Blanton J.M."/>
            <person name="Fenno C.J."/>
            <person name="Baranova O.V."/>
            <person name="Mathney J."/>
            <person name="Dewhirst F.E."/>
            <person name="Izard J."/>
            <person name="Young S.K."/>
            <person name="Zeng Q."/>
            <person name="Gargeya S."/>
            <person name="Fitzgerald M."/>
            <person name="Haas B."/>
            <person name="Abouelleil A."/>
            <person name="Alvarado L."/>
            <person name="Arachchi H.M."/>
            <person name="Berlin A."/>
            <person name="Chapman S.B."/>
            <person name="Gearin G."/>
            <person name="Goldberg J."/>
            <person name="Griggs A."/>
            <person name="Gujja S."/>
            <person name="Hansen M."/>
            <person name="Heiman D."/>
            <person name="Howarth C."/>
            <person name="Larimer J."/>
            <person name="Lui A."/>
            <person name="MacDonald P.J.P."/>
            <person name="McCowen C."/>
            <person name="Montmayeur A."/>
            <person name="Murphy C."/>
            <person name="Neiman D."/>
            <person name="Pearson M."/>
            <person name="Priest M."/>
            <person name="Roberts A."/>
            <person name="Saif S."/>
            <person name="Shea T."/>
            <person name="Sisk P."/>
            <person name="Stolte C."/>
            <person name="Sykes S."/>
            <person name="Wortman J."/>
            <person name="Nusbaum C."/>
            <person name="Birren B."/>
        </authorList>
    </citation>
    <scope>NUCLEOTIDE SEQUENCE [LARGE SCALE GENOMIC DNA]</scope>
    <source>
        <strain evidence="5">H-22</strain>
    </source>
</reference>
<sequence>MKKKLLFAFFVLVMISGIFAQQKIVLKIASSAPARTPWDIELKKLAQEWNKITKGLVSVRFMDMTVLGGEKAGVVKMKPSRPGQRPQIDGAILSPVGLNELAPNAKIFTLSLPFLIQNQEELDLVLSKYGYAFENEIQKNGCKLITWSNVGWLSFYTKDSYSNLNELKKIKMLCSNDTKDFTDVLKISGFNVLPVDPAKFTQELKAAAGARSFASVSILAYTLRLYKDVSYMLDARLCPIMAGFVMSDESWALIPDEYKPAMLEAMNKTTKNLNAALEDMEREYVKEMKQGGIKIISLNSQQKKEWTKEFQEDMKRVQKTLPNIINAEIYEKITKQLEAYRK</sequence>
<evidence type="ECO:0000313" key="5">
    <source>
        <dbReference type="EMBL" id="EMB30703.1"/>
    </source>
</evidence>
<dbReference type="EMBL" id="AGDV01000021">
    <property type="protein sequence ID" value="EMB30703.1"/>
    <property type="molecule type" value="Genomic_DNA"/>
</dbReference>
<dbReference type="InterPro" id="IPR038404">
    <property type="entry name" value="TRAP_DctP_sf"/>
</dbReference>
<keyword evidence="2" id="KW-0813">Transport</keyword>
<evidence type="ECO:0000256" key="3">
    <source>
        <dbReference type="ARBA" id="ARBA00022729"/>
    </source>
</evidence>
<gene>
    <name evidence="5" type="ORF">HMPREF9726_02388</name>
</gene>
<name>A0A0E2E1X9_TREDN</name>
<dbReference type="Pfam" id="PF03480">
    <property type="entry name" value="DctP"/>
    <property type="match status" value="1"/>
</dbReference>
<evidence type="ECO:0000256" key="1">
    <source>
        <dbReference type="ARBA" id="ARBA00009023"/>
    </source>
</evidence>
<dbReference type="NCBIfam" id="NF037995">
    <property type="entry name" value="TRAP_S1"/>
    <property type="match status" value="1"/>
</dbReference>
<organism evidence="5">
    <name type="scientific">Treponema denticola H-22</name>
    <dbReference type="NCBI Taxonomy" id="999432"/>
    <lineage>
        <taxon>Bacteria</taxon>
        <taxon>Pseudomonadati</taxon>
        <taxon>Spirochaetota</taxon>
        <taxon>Spirochaetia</taxon>
        <taxon>Spirochaetales</taxon>
        <taxon>Treponemataceae</taxon>
        <taxon>Treponema</taxon>
    </lineage>
</organism>
<dbReference type="GO" id="GO:0055085">
    <property type="term" value="P:transmembrane transport"/>
    <property type="evidence" value="ECO:0007669"/>
    <property type="project" value="InterPro"/>
</dbReference>
<evidence type="ECO:0000256" key="4">
    <source>
        <dbReference type="SAM" id="Coils"/>
    </source>
</evidence>
<proteinExistence type="inferred from homology"/>